<keyword evidence="2" id="KW-0547">Nucleotide-binding</keyword>
<evidence type="ECO:0000313" key="4">
    <source>
        <dbReference type="EMBL" id="OMJ86723.1"/>
    </source>
</evidence>
<dbReference type="Gene3D" id="3.30.470.20">
    <property type="entry name" value="ATP-grasp fold, B domain"/>
    <property type="match status" value="1"/>
</dbReference>
<dbReference type="Proteomes" id="UP000187209">
    <property type="component" value="Unassembled WGS sequence"/>
</dbReference>
<comment type="caution">
    <text evidence="4">The sequence shown here is derived from an EMBL/GenBank/DDBJ whole genome shotgun (WGS) entry which is preliminary data.</text>
</comment>
<dbReference type="InterPro" id="IPR004344">
    <property type="entry name" value="TTL/TTLL_fam"/>
</dbReference>
<dbReference type="AlphaFoldDB" id="A0A1R2CCK0"/>
<dbReference type="EMBL" id="MPUH01000197">
    <property type="protein sequence ID" value="OMJ86723.1"/>
    <property type="molecule type" value="Genomic_DNA"/>
</dbReference>
<evidence type="ECO:0000256" key="3">
    <source>
        <dbReference type="ARBA" id="ARBA00022840"/>
    </source>
</evidence>
<sequence>MLEFLKTLESCPPAIVNPDSINLDYIGRFGLGLTASSRNTNFLQSFQKKCSKTVQIYTPVPDPRPKLLTFAPLTDGSLSPESITLNSYAKSNFLLGKELLYRVYNTENKLVRSILENSGFKYTESHIWNILWIGKSAQVYLYEDLNPYQRINHFPNSFEITRKDKMCLNLMIMKSKYPIDYDFFPDTYIIPKDIGDFTLKYYEMDCQWIVKPCNSSQGKGIFILESLNTLDLDGGCIVSKYIENPLLLNNLKCDLRLYILVTSFEPLKIFIYEEGLARFACEDYTTADSSNKFIFLTNYSVNKKSDKFIQNTDWQEDNIGHKWSFSAFLKEMGKLNYDTDIVTKRIYDLIIKTVIAIEGLVVDSVRKLALKHNNCFDLFGFDILLDQDLKPWLLEVNLSPSMNTDAPIDLYIKSNLIADAFNLVGIRAFDRKKESASKVKSRIKAKQNVLKKKFDTKKNDGKIRVDDTKYKSLFLETLEETLRMGHFIRIYPFYGGEDYEKFFTTPRKVNKVLYNFLFGEVLKNDSVFPGVSPNINEDDIIQEYLSRIVREFKPISDKSSENLNLKLETLADFLSPGEQSHITRIQKYLSLQSSFSKFKGEKISFLKTITSGQLENISKSIDKEITKYLFDETGKGVLSEIINITEKHSEKTKSFRFLKVKAL</sequence>
<dbReference type="GO" id="GO:0000226">
    <property type="term" value="P:microtubule cytoskeleton organization"/>
    <property type="evidence" value="ECO:0007669"/>
    <property type="project" value="TreeGrafter"/>
</dbReference>
<dbReference type="GO" id="GO:0015631">
    <property type="term" value="F:tubulin binding"/>
    <property type="evidence" value="ECO:0007669"/>
    <property type="project" value="TreeGrafter"/>
</dbReference>
<dbReference type="OrthoDB" id="429138at2759"/>
<evidence type="ECO:0000256" key="2">
    <source>
        <dbReference type="ARBA" id="ARBA00022741"/>
    </source>
</evidence>
<proteinExistence type="predicted"/>
<name>A0A1R2CCK0_9CILI</name>
<keyword evidence="5" id="KW-1185">Reference proteome</keyword>
<dbReference type="SUPFAM" id="SSF56059">
    <property type="entry name" value="Glutathione synthetase ATP-binding domain-like"/>
    <property type="match status" value="1"/>
</dbReference>
<evidence type="ECO:0008006" key="6">
    <source>
        <dbReference type="Google" id="ProtNLM"/>
    </source>
</evidence>
<dbReference type="GO" id="GO:0070740">
    <property type="term" value="F:tubulin-glutamic acid ligase activity"/>
    <property type="evidence" value="ECO:0007669"/>
    <property type="project" value="TreeGrafter"/>
</dbReference>
<protein>
    <recommendedName>
        <fullName evidence="6">Tubulin--tyrosine ligase-like protein 9</fullName>
    </recommendedName>
</protein>
<evidence type="ECO:0000256" key="1">
    <source>
        <dbReference type="ARBA" id="ARBA00022598"/>
    </source>
</evidence>
<keyword evidence="1" id="KW-0436">Ligase</keyword>
<accession>A0A1R2CCK0</accession>
<dbReference type="Pfam" id="PF03133">
    <property type="entry name" value="TTL"/>
    <property type="match status" value="1"/>
</dbReference>
<organism evidence="4 5">
    <name type="scientific">Stentor coeruleus</name>
    <dbReference type="NCBI Taxonomy" id="5963"/>
    <lineage>
        <taxon>Eukaryota</taxon>
        <taxon>Sar</taxon>
        <taxon>Alveolata</taxon>
        <taxon>Ciliophora</taxon>
        <taxon>Postciliodesmatophora</taxon>
        <taxon>Heterotrichea</taxon>
        <taxon>Heterotrichida</taxon>
        <taxon>Stentoridae</taxon>
        <taxon>Stentor</taxon>
    </lineage>
</organism>
<gene>
    <name evidence="4" type="ORF">SteCoe_11735</name>
</gene>
<dbReference type="GO" id="GO:0005524">
    <property type="term" value="F:ATP binding"/>
    <property type="evidence" value="ECO:0007669"/>
    <property type="project" value="UniProtKB-KW"/>
</dbReference>
<dbReference type="PANTHER" id="PTHR12241">
    <property type="entry name" value="TUBULIN POLYGLUTAMYLASE"/>
    <property type="match status" value="1"/>
</dbReference>
<dbReference type="PROSITE" id="PS51221">
    <property type="entry name" value="TTL"/>
    <property type="match status" value="1"/>
</dbReference>
<reference evidence="4 5" key="1">
    <citation type="submission" date="2016-11" db="EMBL/GenBank/DDBJ databases">
        <title>The macronuclear genome of Stentor coeruleus: a giant cell with tiny introns.</title>
        <authorList>
            <person name="Slabodnick M."/>
            <person name="Ruby J.G."/>
            <person name="Reiff S.B."/>
            <person name="Swart E.C."/>
            <person name="Gosai S."/>
            <person name="Prabakaran S."/>
            <person name="Witkowska E."/>
            <person name="Larue G.E."/>
            <person name="Fisher S."/>
            <person name="Freeman R.M."/>
            <person name="Gunawardena J."/>
            <person name="Chu W."/>
            <person name="Stover N.A."/>
            <person name="Gregory B.D."/>
            <person name="Nowacki M."/>
            <person name="Derisi J."/>
            <person name="Roy S.W."/>
            <person name="Marshall W.F."/>
            <person name="Sood P."/>
        </authorList>
    </citation>
    <scope>NUCLEOTIDE SEQUENCE [LARGE SCALE GENOMIC DNA]</scope>
    <source>
        <strain evidence="4">WM001</strain>
    </source>
</reference>
<dbReference type="GO" id="GO:0036064">
    <property type="term" value="C:ciliary basal body"/>
    <property type="evidence" value="ECO:0007669"/>
    <property type="project" value="TreeGrafter"/>
</dbReference>
<keyword evidence="3" id="KW-0067">ATP-binding</keyword>
<evidence type="ECO:0000313" key="5">
    <source>
        <dbReference type="Proteomes" id="UP000187209"/>
    </source>
</evidence>